<gene>
    <name evidence="1" type="ORF">CKO31_13670</name>
</gene>
<dbReference type="RefSeq" id="WP_200238509.1">
    <property type="nucleotide sequence ID" value="NZ_NRRV01000032.1"/>
</dbReference>
<dbReference type="Proteomes" id="UP000748752">
    <property type="component" value="Unassembled WGS sequence"/>
</dbReference>
<accession>A0ABS1CK95</accession>
<name>A0ABS1CK95_9GAMM</name>
<comment type="caution">
    <text evidence="1">The sequence shown here is derived from an EMBL/GenBank/DDBJ whole genome shotgun (WGS) entry which is preliminary data.</text>
</comment>
<protein>
    <submittedName>
        <fullName evidence="1">Uncharacterized protein</fullName>
    </submittedName>
</protein>
<reference evidence="1 2" key="1">
    <citation type="journal article" date="2020" name="Microorganisms">
        <title>Osmotic Adaptation and Compatible Solute Biosynthesis of Phototrophic Bacteria as Revealed from Genome Analyses.</title>
        <authorList>
            <person name="Imhoff J.F."/>
            <person name="Rahn T."/>
            <person name="Kunzel S."/>
            <person name="Keller A."/>
            <person name="Neulinger S.C."/>
        </authorList>
    </citation>
    <scope>NUCLEOTIDE SEQUENCE [LARGE SCALE GENOMIC DNA]</scope>
    <source>
        <strain evidence="1 2">DSM 6210</strain>
    </source>
</reference>
<evidence type="ECO:0000313" key="2">
    <source>
        <dbReference type="Proteomes" id="UP000748752"/>
    </source>
</evidence>
<dbReference type="EMBL" id="NRRV01000032">
    <property type="protein sequence ID" value="MBK1631766.1"/>
    <property type="molecule type" value="Genomic_DNA"/>
</dbReference>
<organism evidence="1 2">
    <name type="scientific">Thiohalocapsa halophila</name>
    <dbReference type="NCBI Taxonomy" id="69359"/>
    <lineage>
        <taxon>Bacteria</taxon>
        <taxon>Pseudomonadati</taxon>
        <taxon>Pseudomonadota</taxon>
        <taxon>Gammaproteobacteria</taxon>
        <taxon>Chromatiales</taxon>
        <taxon>Chromatiaceae</taxon>
        <taxon>Thiohalocapsa</taxon>
    </lineage>
</organism>
<proteinExistence type="predicted"/>
<evidence type="ECO:0000313" key="1">
    <source>
        <dbReference type="EMBL" id="MBK1631766.1"/>
    </source>
</evidence>
<keyword evidence="2" id="KW-1185">Reference proteome</keyword>
<sequence>METDIWNQLPLTELPQGVALRQALLERLVKAGGHINAAERKLWHDTDRSPWSARQATARIAEVWLWLGEHDEAAPDVGRYLDRETTSPCRRRAYRRSRPRGAAGSSQCPRSAAWACANDRALGITPARGPTLARALQRDRKGGCSVLGSMLARKPAAQVSRAPPAPR</sequence>